<name>A0A8B8DLK4_CRAVI</name>
<keyword evidence="1" id="KW-0732">Signal</keyword>
<dbReference type="KEGG" id="cvn:111127125"/>
<dbReference type="Proteomes" id="UP000694844">
    <property type="component" value="Chromosome 3"/>
</dbReference>
<keyword evidence="2" id="KW-1185">Reference proteome</keyword>
<organism evidence="2 3">
    <name type="scientific">Crassostrea virginica</name>
    <name type="common">Eastern oyster</name>
    <dbReference type="NCBI Taxonomy" id="6565"/>
    <lineage>
        <taxon>Eukaryota</taxon>
        <taxon>Metazoa</taxon>
        <taxon>Spiralia</taxon>
        <taxon>Lophotrochozoa</taxon>
        <taxon>Mollusca</taxon>
        <taxon>Bivalvia</taxon>
        <taxon>Autobranchia</taxon>
        <taxon>Pteriomorphia</taxon>
        <taxon>Ostreida</taxon>
        <taxon>Ostreoidea</taxon>
        <taxon>Ostreidae</taxon>
        <taxon>Crassostrea</taxon>
    </lineage>
</organism>
<reference evidence="3" key="1">
    <citation type="submission" date="2025-08" db="UniProtKB">
        <authorList>
            <consortium name="RefSeq"/>
        </authorList>
    </citation>
    <scope>IDENTIFICATION</scope>
    <source>
        <tissue evidence="3">Whole sample</tissue>
    </source>
</reference>
<sequence length="122" mass="13804">MSFFSMKVITISMCLMAVVINAQNNISRIVSSLRPDNVTTQSKTSTNLAGSVTAKNLIQRETNKIPPTTTRVVFPDRLILKGENGKSGWQSKDRVAAILCWYCITTWSPQYCITLCHRHWLR</sequence>
<gene>
    <name evidence="3" type="primary">LOC111127125</name>
</gene>
<evidence type="ECO:0000256" key="1">
    <source>
        <dbReference type="SAM" id="SignalP"/>
    </source>
</evidence>
<dbReference type="RefSeq" id="XP_022327871.1">
    <property type="nucleotide sequence ID" value="XM_022472163.1"/>
</dbReference>
<evidence type="ECO:0000313" key="2">
    <source>
        <dbReference type="Proteomes" id="UP000694844"/>
    </source>
</evidence>
<dbReference type="OrthoDB" id="6130424at2759"/>
<dbReference type="AlphaFoldDB" id="A0A8B8DLK4"/>
<accession>A0A8B8DLK4</accession>
<evidence type="ECO:0000313" key="3">
    <source>
        <dbReference type="RefSeq" id="XP_022327871.1"/>
    </source>
</evidence>
<proteinExistence type="predicted"/>
<feature type="chain" id="PRO_5034473997" evidence="1">
    <location>
        <begin position="23"/>
        <end position="122"/>
    </location>
</feature>
<dbReference type="GeneID" id="111127125"/>
<protein>
    <submittedName>
        <fullName evidence="3">Uncharacterized protein LOC111127125</fullName>
    </submittedName>
</protein>
<feature type="signal peptide" evidence="1">
    <location>
        <begin position="1"/>
        <end position="22"/>
    </location>
</feature>